<dbReference type="SUPFAM" id="SSF103473">
    <property type="entry name" value="MFS general substrate transporter"/>
    <property type="match status" value="1"/>
</dbReference>
<keyword evidence="8" id="KW-1185">Reference proteome</keyword>
<gene>
    <name evidence="7" type="ORF">SAMN05443637_125108</name>
</gene>
<sequence>MTRVDLHTVMDRNKVGRLQRLVLLLCFGVVTLDGIDVAMVAYINPALIDDWGISKAELGPVVTSGLLGLAIGSLVAGPLADRVGRRAVILTSMVGFGLMSIATAFTTDVMWFSILRVLTGIGLGAALPNATTLVSEYAPARRRSAMMSLTYCGMTLGGAPRAT</sequence>
<evidence type="ECO:0000259" key="6">
    <source>
        <dbReference type="PROSITE" id="PS50850"/>
    </source>
</evidence>
<feature type="transmembrane region" description="Helical" evidence="5">
    <location>
        <begin position="87"/>
        <end position="105"/>
    </location>
</feature>
<dbReference type="InterPro" id="IPR036259">
    <property type="entry name" value="MFS_trans_sf"/>
</dbReference>
<dbReference type="STRING" id="1848.SAMN05443637_125108"/>
<comment type="subcellular location">
    <subcellularLocation>
        <location evidence="1">Cell membrane</location>
        <topology evidence="1">Multi-pass membrane protein</topology>
    </subcellularLocation>
</comment>
<dbReference type="EMBL" id="FRAP01000025">
    <property type="protein sequence ID" value="SHL36465.1"/>
    <property type="molecule type" value="Genomic_DNA"/>
</dbReference>
<evidence type="ECO:0000313" key="7">
    <source>
        <dbReference type="EMBL" id="SHL36465.1"/>
    </source>
</evidence>
<dbReference type="AlphaFoldDB" id="A0A1M7A1H9"/>
<proteinExistence type="predicted"/>
<protein>
    <submittedName>
        <fullName evidence="7">Major Facilitator Superfamily protein</fullName>
    </submittedName>
</protein>
<dbReference type="PANTHER" id="PTHR23508">
    <property type="entry name" value="CARBOXYLIC ACID TRANSPORTER PROTEIN HOMOLOG"/>
    <property type="match status" value="1"/>
</dbReference>
<reference evidence="7 8" key="1">
    <citation type="submission" date="2016-11" db="EMBL/GenBank/DDBJ databases">
        <authorList>
            <person name="Jaros S."/>
            <person name="Januszkiewicz K."/>
            <person name="Wedrychowicz H."/>
        </authorList>
    </citation>
    <scope>NUCLEOTIDE SEQUENCE [LARGE SCALE GENOMIC DNA]</scope>
    <source>
        <strain evidence="7 8">DSM 43832</strain>
    </source>
</reference>
<accession>A0A1M7A1H9</accession>
<dbReference type="InterPro" id="IPR020846">
    <property type="entry name" value="MFS_dom"/>
</dbReference>
<feature type="transmembrane region" description="Helical" evidence="5">
    <location>
        <begin position="21"/>
        <end position="43"/>
    </location>
</feature>
<evidence type="ECO:0000256" key="4">
    <source>
        <dbReference type="ARBA" id="ARBA00023136"/>
    </source>
</evidence>
<feature type="transmembrane region" description="Helical" evidence="5">
    <location>
        <begin position="111"/>
        <end position="134"/>
    </location>
</feature>
<dbReference type="GO" id="GO:0046943">
    <property type="term" value="F:carboxylic acid transmembrane transporter activity"/>
    <property type="evidence" value="ECO:0007669"/>
    <property type="project" value="TreeGrafter"/>
</dbReference>
<keyword evidence="3 5" id="KW-1133">Transmembrane helix</keyword>
<evidence type="ECO:0000256" key="3">
    <source>
        <dbReference type="ARBA" id="ARBA00022989"/>
    </source>
</evidence>
<dbReference type="PANTHER" id="PTHR23508:SF10">
    <property type="entry name" value="CARBOXYLIC ACID TRANSPORTER PROTEIN HOMOLOG"/>
    <property type="match status" value="1"/>
</dbReference>
<evidence type="ECO:0000256" key="1">
    <source>
        <dbReference type="ARBA" id="ARBA00004651"/>
    </source>
</evidence>
<dbReference type="Pfam" id="PF07690">
    <property type="entry name" value="MFS_1"/>
    <property type="match status" value="1"/>
</dbReference>
<dbReference type="PROSITE" id="PS50850">
    <property type="entry name" value="MFS"/>
    <property type="match status" value="1"/>
</dbReference>
<keyword evidence="4 5" id="KW-0472">Membrane</keyword>
<evidence type="ECO:0000256" key="5">
    <source>
        <dbReference type="SAM" id="Phobius"/>
    </source>
</evidence>
<feature type="transmembrane region" description="Helical" evidence="5">
    <location>
        <begin position="58"/>
        <end position="80"/>
    </location>
</feature>
<dbReference type="Proteomes" id="UP000184363">
    <property type="component" value="Unassembled WGS sequence"/>
</dbReference>
<keyword evidence="2 5" id="KW-0812">Transmembrane</keyword>
<dbReference type="InterPro" id="IPR005829">
    <property type="entry name" value="Sugar_transporter_CS"/>
</dbReference>
<dbReference type="GO" id="GO:0005886">
    <property type="term" value="C:plasma membrane"/>
    <property type="evidence" value="ECO:0007669"/>
    <property type="project" value="UniProtKB-SubCell"/>
</dbReference>
<dbReference type="InterPro" id="IPR011701">
    <property type="entry name" value="MFS"/>
</dbReference>
<evidence type="ECO:0000313" key="8">
    <source>
        <dbReference type="Proteomes" id="UP000184363"/>
    </source>
</evidence>
<dbReference type="RefSeq" id="WP_200804118.1">
    <property type="nucleotide sequence ID" value="NZ_CALGVN010000020.1"/>
</dbReference>
<organism evidence="7 8">
    <name type="scientific">Pseudonocardia thermophila</name>
    <dbReference type="NCBI Taxonomy" id="1848"/>
    <lineage>
        <taxon>Bacteria</taxon>
        <taxon>Bacillati</taxon>
        <taxon>Actinomycetota</taxon>
        <taxon>Actinomycetes</taxon>
        <taxon>Pseudonocardiales</taxon>
        <taxon>Pseudonocardiaceae</taxon>
        <taxon>Pseudonocardia</taxon>
    </lineage>
</organism>
<dbReference type="PROSITE" id="PS00217">
    <property type="entry name" value="SUGAR_TRANSPORT_2"/>
    <property type="match status" value="1"/>
</dbReference>
<feature type="domain" description="Major facilitator superfamily (MFS) profile" evidence="6">
    <location>
        <begin position="22"/>
        <end position="163"/>
    </location>
</feature>
<dbReference type="Gene3D" id="1.20.1250.20">
    <property type="entry name" value="MFS general substrate transporter like domains"/>
    <property type="match status" value="1"/>
</dbReference>
<name>A0A1M7A1H9_PSETH</name>
<dbReference type="PROSITE" id="PS00216">
    <property type="entry name" value="SUGAR_TRANSPORT_1"/>
    <property type="match status" value="1"/>
</dbReference>
<evidence type="ECO:0000256" key="2">
    <source>
        <dbReference type="ARBA" id="ARBA00022692"/>
    </source>
</evidence>